<feature type="transmembrane region" description="Helical" evidence="7">
    <location>
        <begin position="563"/>
        <end position="584"/>
    </location>
</feature>
<feature type="transmembrane region" description="Helical" evidence="7">
    <location>
        <begin position="306"/>
        <end position="336"/>
    </location>
</feature>
<dbReference type="InterPro" id="IPR050250">
    <property type="entry name" value="Macrolide_Exporter_MacB"/>
</dbReference>
<feature type="transmembrane region" description="Helical" evidence="7">
    <location>
        <begin position="820"/>
        <end position="846"/>
    </location>
</feature>
<dbReference type="InterPro" id="IPR025857">
    <property type="entry name" value="MacB_PCD"/>
</dbReference>
<feature type="transmembrane region" description="Helical" evidence="7">
    <location>
        <begin position="428"/>
        <end position="454"/>
    </location>
</feature>
<keyword evidence="2" id="KW-1003">Cell membrane</keyword>
<evidence type="ECO:0000259" key="8">
    <source>
        <dbReference type="Pfam" id="PF02687"/>
    </source>
</evidence>
<evidence type="ECO:0008006" key="12">
    <source>
        <dbReference type="Google" id="ProtNLM"/>
    </source>
</evidence>
<name>A0A8J3II02_9CHLR</name>
<feature type="domain" description="ABC3 transporter permease C-terminal" evidence="8">
    <location>
        <begin position="827"/>
        <end position="937"/>
    </location>
</feature>
<feature type="transmembrane region" description="Helical" evidence="7">
    <location>
        <begin position="466"/>
        <end position="489"/>
    </location>
</feature>
<reference evidence="10" key="1">
    <citation type="submission" date="2020-10" db="EMBL/GenBank/DDBJ databases">
        <title>Taxonomic study of unclassified bacteria belonging to the class Ktedonobacteria.</title>
        <authorList>
            <person name="Yabe S."/>
            <person name="Wang C.M."/>
            <person name="Zheng Y."/>
            <person name="Sakai Y."/>
            <person name="Cavaletti L."/>
            <person name="Monciardini P."/>
            <person name="Donadio S."/>
        </authorList>
    </citation>
    <scope>NUCLEOTIDE SEQUENCE</scope>
    <source>
        <strain evidence="10">ID150040</strain>
    </source>
</reference>
<evidence type="ECO:0000256" key="4">
    <source>
        <dbReference type="ARBA" id="ARBA00022989"/>
    </source>
</evidence>
<dbReference type="Pfam" id="PF02687">
    <property type="entry name" value="FtsX"/>
    <property type="match status" value="2"/>
</dbReference>
<feature type="transmembrane region" description="Helical" evidence="7">
    <location>
        <begin position="401"/>
        <end position="422"/>
    </location>
</feature>
<dbReference type="Pfam" id="PF12704">
    <property type="entry name" value="MacB_PCD"/>
    <property type="match status" value="2"/>
</dbReference>
<keyword evidence="5 7" id="KW-0472">Membrane</keyword>
<feature type="transmembrane region" description="Helical" evidence="7">
    <location>
        <begin position="261"/>
        <end position="286"/>
    </location>
</feature>
<comment type="subcellular location">
    <subcellularLocation>
        <location evidence="1">Cell membrane</location>
        <topology evidence="1">Multi-pass membrane protein</topology>
    </subcellularLocation>
</comment>
<dbReference type="RefSeq" id="WP_220202686.1">
    <property type="nucleotide sequence ID" value="NZ_BNJK01000001.1"/>
</dbReference>
<gene>
    <name evidence="10" type="ORF">KSF_018600</name>
</gene>
<sequence length="947" mass="101356">MKPRFYWMYATRSLSRGGQRTILAIFCVAVGVMAIVALQLVGLSVDRALLSNIAAANGSDIRLNASITPFRQRDLAFFDQLRQKDLIVDYATLYDAGGSTTVPSGKAVTFNFLAVSHNFPLLGQPKFLVPSGNRTLQQVLLGNHVAVSSHVFQELDAQIGRTYHIKTFDGRVIPVVIAAEFEEEGAFREPQMIIAQEALATVQEPDGLQRPSQYSTVYITTSSLHLNQVKAEISQTFPSVRVITAQDLLQQRQQQVQQIQLFLRIVGLLALFIGGIGIVNTMQVLLRRRQLEIAMLKAVGYRRFDLYGLFGVEAALLGLLGGSIGAVAGIGASYLVTSVVEYAFSLQLPVVLDVGTVLSGFGIGVATALIFGILPIVQAAQIRPLSILRGGGESIRVTSRLTMLLLLLLLSFLFVILATSILGDVVTALLVVYGGAGALLVLAFALGLLVLAISHLPVYEHSGARPFLWVLAAVGAVMLAGLLFLLLSFFGQSARVFALHFGNAAIGTYLLALLGGAGIVLLGCSFVFLLATLLNCIVMFLPRVWKTPIVLAYRNIGRQWIRTAATLTALFVGVFAIGLVLLLGQGIKDTITATLGTLFTRNVFVVVAPTHKEEVVAQLPSLKGLDGSKTVVSPLVRQLYPLFVGKQDVNTLLRHLSSKSRPGKEDVVGSLNTMQGFDLALGGSNIPTIVLKTGRNLRNTDAGTRNVIVSGKLQAAPIGLQLGDTIVVQSSDGAVTLPLTVVGFYDDTDPTGNPNFAAILADENVASQLGRAATLEVFSLKVDPDQLPVFKQQLSKAVPTAFIISVVDIDAIVNQVLDKLVVMLTTIASLAMMAGLIIIADAVALAMLERRREIGILKALGYTSRSVLATVLIENVLIGLLSALVSMSLVAGAITLLGQFVFHITVRVDPLLLGIMVIATSLVTMTVALLVAWEAASVRPLEVLRYE</sequence>
<protein>
    <recommendedName>
        <fullName evidence="12">FtsX-like permease family protein</fullName>
    </recommendedName>
</protein>
<feature type="transmembrane region" description="Helical" evidence="7">
    <location>
        <begin position="911"/>
        <end position="933"/>
    </location>
</feature>
<evidence type="ECO:0000256" key="1">
    <source>
        <dbReference type="ARBA" id="ARBA00004651"/>
    </source>
</evidence>
<keyword evidence="11" id="KW-1185">Reference proteome</keyword>
<dbReference type="AlphaFoldDB" id="A0A8J3II02"/>
<dbReference type="GO" id="GO:0005886">
    <property type="term" value="C:plasma membrane"/>
    <property type="evidence" value="ECO:0007669"/>
    <property type="project" value="UniProtKB-SubCell"/>
</dbReference>
<accession>A0A8J3II02</accession>
<keyword evidence="3 7" id="KW-0812">Transmembrane</keyword>
<dbReference type="GO" id="GO:0022857">
    <property type="term" value="F:transmembrane transporter activity"/>
    <property type="evidence" value="ECO:0007669"/>
    <property type="project" value="TreeGrafter"/>
</dbReference>
<feature type="transmembrane region" description="Helical" evidence="7">
    <location>
        <begin position="21"/>
        <end position="42"/>
    </location>
</feature>
<evidence type="ECO:0000313" key="11">
    <source>
        <dbReference type="Proteomes" id="UP000597444"/>
    </source>
</evidence>
<dbReference type="InterPro" id="IPR003838">
    <property type="entry name" value="ABC3_permease_C"/>
</dbReference>
<evidence type="ECO:0000256" key="3">
    <source>
        <dbReference type="ARBA" id="ARBA00022692"/>
    </source>
</evidence>
<evidence type="ECO:0000256" key="6">
    <source>
        <dbReference type="ARBA" id="ARBA00038076"/>
    </source>
</evidence>
<dbReference type="PANTHER" id="PTHR30572:SF4">
    <property type="entry name" value="ABC TRANSPORTER PERMEASE YTRF"/>
    <property type="match status" value="1"/>
</dbReference>
<comment type="caution">
    <text evidence="10">The sequence shown here is derived from an EMBL/GenBank/DDBJ whole genome shotgun (WGS) entry which is preliminary data.</text>
</comment>
<dbReference type="Proteomes" id="UP000597444">
    <property type="component" value="Unassembled WGS sequence"/>
</dbReference>
<evidence type="ECO:0000259" key="9">
    <source>
        <dbReference type="Pfam" id="PF12704"/>
    </source>
</evidence>
<comment type="similarity">
    <text evidence="6">Belongs to the ABC-4 integral membrane protein family.</text>
</comment>
<evidence type="ECO:0000256" key="2">
    <source>
        <dbReference type="ARBA" id="ARBA00022475"/>
    </source>
</evidence>
<feature type="domain" description="MacB-like periplasmic core" evidence="9">
    <location>
        <begin position="21"/>
        <end position="235"/>
    </location>
</feature>
<proteinExistence type="inferred from homology"/>
<feature type="domain" description="ABC3 transporter permease C-terminal" evidence="8">
    <location>
        <begin position="265"/>
        <end position="382"/>
    </location>
</feature>
<feature type="transmembrane region" description="Helical" evidence="7">
    <location>
        <begin position="867"/>
        <end position="891"/>
    </location>
</feature>
<feature type="transmembrane region" description="Helical" evidence="7">
    <location>
        <begin position="356"/>
        <end position="380"/>
    </location>
</feature>
<evidence type="ECO:0000313" key="10">
    <source>
        <dbReference type="EMBL" id="GHO91812.1"/>
    </source>
</evidence>
<evidence type="ECO:0000256" key="5">
    <source>
        <dbReference type="ARBA" id="ARBA00023136"/>
    </source>
</evidence>
<organism evidence="10 11">
    <name type="scientific">Reticulibacter mediterranei</name>
    <dbReference type="NCBI Taxonomy" id="2778369"/>
    <lineage>
        <taxon>Bacteria</taxon>
        <taxon>Bacillati</taxon>
        <taxon>Chloroflexota</taxon>
        <taxon>Ktedonobacteria</taxon>
        <taxon>Ktedonobacterales</taxon>
        <taxon>Reticulibacteraceae</taxon>
        <taxon>Reticulibacter</taxon>
    </lineage>
</organism>
<feature type="domain" description="MacB-like periplasmic core" evidence="9">
    <location>
        <begin position="563"/>
        <end position="761"/>
    </location>
</feature>
<feature type="transmembrane region" description="Helical" evidence="7">
    <location>
        <begin position="509"/>
        <end position="542"/>
    </location>
</feature>
<keyword evidence="4 7" id="KW-1133">Transmembrane helix</keyword>
<evidence type="ECO:0000256" key="7">
    <source>
        <dbReference type="SAM" id="Phobius"/>
    </source>
</evidence>
<dbReference type="EMBL" id="BNJK01000001">
    <property type="protein sequence ID" value="GHO91812.1"/>
    <property type="molecule type" value="Genomic_DNA"/>
</dbReference>
<dbReference type="PANTHER" id="PTHR30572">
    <property type="entry name" value="MEMBRANE COMPONENT OF TRANSPORTER-RELATED"/>
    <property type="match status" value="1"/>
</dbReference>